<evidence type="ECO:0000256" key="1">
    <source>
        <dbReference type="ARBA" id="ARBA00029464"/>
    </source>
</evidence>
<comment type="caution">
    <text evidence="3">The sequence shown here is derived from an EMBL/GenBank/DDBJ whole genome shotgun (WGS) entry which is preliminary data.</text>
</comment>
<feature type="domain" description="Dienelactone hydrolase" evidence="2">
    <location>
        <begin position="14"/>
        <end position="131"/>
    </location>
</feature>
<dbReference type="SUPFAM" id="SSF53474">
    <property type="entry name" value="alpha/beta-Hydrolases"/>
    <property type="match status" value="1"/>
</dbReference>
<dbReference type="InterPro" id="IPR002925">
    <property type="entry name" value="Dienelactn_hydro"/>
</dbReference>
<dbReference type="InterPro" id="IPR020610">
    <property type="entry name" value="Thiolase_AS"/>
</dbReference>
<dbReference type="PANTHER" id="PTHR47751:SF1">
    <property type="entry name" value="SUPERFAMILY HYDROLASE, PUTATIVE (AFU_ORTHOLOGUE AFUA_2G16580)-RELATED"/>
    <property type="match status" value="1"/>
</dbReference>
<evidence type="ECO:0000313" key="4">
    <source>
        <dbReference type="Proteomes" id="UP000465266"/>
    </source>
</evidence>
<dbReference type="Gene3D" id="3.40.50.1820">
    <property type="entry name" value="alpha/beta hydrolase"/>
    <property type="match status" value="1"/>
</dbReference>
<accession>A0ABQ1BBY0</accession>
<dbReference type="PANTHER" id="PTHR47751">
    <property type="entry name" value="SUPERFAMILY HYDROLASE, PUTATIVE (AFU_ORTHOLOGUE AFUA_2G16580)-RELATED"/>
    <property type="match status" value="1"/>
</dbReference>
<dbReference type="PROSITE" id="PS00099">
    <property type="entry name" value="THIOLASE_3"/>
    <property type="match status" value="1"/>
</dbReference>
<name>A0ABQ1BBY0_9EURO</name>
<reference evidence="3 4" key="1">
    <citation type="submission" date="2020-01" db="EMBL/GenBank/DDBJ databases">
        <title>Draft genome sequence of Aspergillus udagawae IFM 53868.</title>
        <authorList>
            <person name="Takahashi H."/>
            <person name="Yaguchi T."/>
        </authorList>
    </citation>
    <scope>NUCLEOTIDE SEQUENCE [LARGE SCALE GENOMIC DNA]</scope>
    <source>
        <strain evidence="3 4">IFM 53868</strain>
    </source>
</reference>
<keyword evidence="4" id="KW-1185">Reference proteome</keyword>
<evidence type="ECO:0000259" key="2">
    <source>
        <dbReference type="Pfam" id="PF01738"/>
    </source>
</evidence>
<sequence length="301" mass="32560">MSAVSIIKGSIKLAGLLFRPTSHSTKLPGLVVIHPTGGVKEQTARTYAQKLSQQGYVAICYDASHQGESEGLPRYLEDPAARATDASAVVDYLQRLDYVDSNRIGVVGICAGGGYAVAAAKGDHRFKAVAVVGAVSMGHGVRLGRSGTDNPAEKVGVLDHVAQAVRAEADGGEAVTIPIVSPTLDENPTKDARDTYEYYLTPRAQHPNSPNKMLLRSMQLLMNFDPWHLADIYLTQPVLMIAGEKASTRWHTEMLFKVLDGKNKGLKKVILPHGGHIDLYDQEEYVNPAVNEIAGFFKQAI</sequence>
<organism evidence="3 4">
    <name type="scientific">Aspergillus udagawae</name>
    <dbReference type="NCBI Taxonomy" id="91492"/>
    <lineage>
        <taxon>Eukaryota</taxon>
        <taxon>Fungi</taxon>
        <taxon>Dikarya</taxon>
        <taxon>Ascomycota</taxon>
        <taxon>Pezizomycotina</taxon>
        <taxon>Eurotiomycetes</taxon>
        <taxon>Eurotiomycetidae</taxon>
        <taxon>Eurotiales</taxon>
        <taxon>Aspergillaceae</taxon>
        <taxon>Aspergillus</taxon>
        <taxon>Aspergillus subgen. Fumigati</taxon>
    </lineage>
</organism>
<dbReference type="Proteomes" id="UP000465266">
    <property type="component" value="Unassembled WGS sequence"/>
</dbReference>
<evidence type="ECO:0000313" key="3">
    <source>
        <dbReference type="EMBL" id="GFF98040.1"/>
    </source>
</evidence>
<dbReference type="InterPro" id="IPR029058">
    <property type="entry name" value="AB_hydrolase_fold"/>
</dbReference>
<proteinExistence type="inferred from homology"/>
<comment type="similarity">
    <text evidence="1">Belongs to the polyketide transferase af380 family.</text>
</comment>
<dbReference type="Pfam" id="PF01738">
    <property type="entry name" value="DLH"/>
    <property type="match status" value="1"/>
</dbReference>
<dbReference type="InterPro" id="IPR051411">
    <property type="entry name" value="Polyketide_trans_af380"/>
</dbReference>
<dbReference type="EMBL" id="BLKG01000175">
    <property type="protein sequence ID" value="GFF98040.1"/>
    <property type="molecule type" value="Genomic_DNA"/>
</dbReference>
<protein>
    <recommendedName>
        <fullName evidence="2">Dienelactone hydrolase domain-containing protein</fullName>
    </recommendedName>
</protein>
<gene>
    <name evidence="3" type="ORF">IFM53868_09609</name>
</gene>
<dbReference type="Gene3D" id="1.10.10.800">
    <property type="match status" value="1"/>
</dbReference>